<sequence>MFFVIVLQFGWHVLEHGRGKVLETLVEIQDRHDAAKEIEERFGVAGGAYGRYQSVINAAQYVTTSGCEQKESSESFTKDNFPTEGEYSVPVDEAEKLNSCKSSSGKTPTSSSLADKRKESTGKQVVREDASSLRICSVFLHFPMNFPDSTYSAGRR</sequence>
<evidence type="ECO:0000313" key="1">
    <source>
        <dbReference type="EMBL" id="KAH7846108.1"/>
    </source>
</evidence>
<comment type="caution">
    <text evidence="1">The sequence shown here is derived from an EMBL/GenBank/DDBJ whole genome shotgun (WGS) entry which is preliminary data.</text>
</comment>
<evidence type="ECO:0000313" key="2">
    <source>
        <dbReference type="Proteomes" id="UP000828048"/>
    </source>
</evidence>
<name>A0ACB7XYP4_9ERIC</name>
<organism evidence="1 2">
    <name type="scientific">Vaccinium darrowii</name>
    <dbReference type="NCBI Taxonomy" id="229202"/>
    <lineage>
        <taxon>Eukaryota</taxon>
        <taxon>Viridiplantae</taxon>
        <taxon>Streptophyta</taxon>
        <taxon>Embryophyta</taxon>
        <taxon>Tracheophyta</taxon>
        <taxon>Spermatophyta</taxon>
        <taxon>Magnoliopsida</taxon>
        <taxon>eudicotyledons</taxon>
        <taxon>Gunneridae</taxon>
        <taxon>Pentapetalae</taxon>
        <taxon>asterids</taxon>
        <taxon>Ericales</taxon>
        <taxon>Ericaceae</taxon>
        <taxon>Vaccinioideae</taxon>
        <taxon>Vaccinieae</taxon>
        <taxon>Vaccinium</taxon>
    </lineage>
</organism>
<proteinExistence type="predicted"/>
<dbReference type="EMBL" id="CM037155">
    <property type="protein sequence ID" value="KAH7846108.1"/>
    <property type="molecule type" value="Genomic_DNA"/>
</dbReference>
<reference evidence="1 2" key="1">
    <citation type="journal article" date="2021" name="Hortic Res">
        <title>High-quality reference genome and annotation aids understanding of berry development for evergreen blueberry (Vaccinium darrowii).</title>
        <authorList>
            <person name="Yu J."/>
            <person name="Hulse-Kemp A.M."/>
            <person name="Babiker E."/>
            <person name="Staton M."/>
        </authorList>
    </citation>
    <scope>NUCLEOTIDE SEQUENCE [LARGE SCALE GENOMIC DNA]</scope>
    <source>
        <strain evidence="2">cv. NJ 8807/NJ 8810</strain>
        <tissue evidence="1">Young leaf</tissue>
    </source>
</reference>
<dbReference type="Proteomes" id="UP000828048">
    <property type="component" value="Chromosome 5"/>
</dbReference>
<protein>
    <submittedName>
        <fullName evidence="1">Uncharacterized protein</fullName>
    </submittedName>
</protein>
<gene>
    <name evidence="1" type="ORF">Vadar_010078</name>
</gene>
<accession>A0ACB7XYP4</accession>
<keyword evidence="2" id="KW-1185">Reference proteome</keyword>